<dbReference type="RefSeq" id="WP_386413791.1">
    <property type="nucleotide sequence ID" value="NZ_JBHSZO010000011.1"/>
</dbReference>
<reference evidence="7" key="1">
    <citation type="journal article" date="2019" name="Int. J. Syst. Evol. Microbiol.">
        <title>The Global Catalogue of Microorganisms (GCM) 10K type strain sequencing project: providing services to taxonomists for standard genome sequencing and annotation.</title>
        <authorList>
            <consortium name="The Broad Institute Genomics Platform"/>
            <consortium name="The Broad Institute Genome Sequencing Center for Infectious Disease"/>
            <person name="Wu L."/>
            <person name="Ma J."/>
        </authorList>
    </citation>
    <scope>NUCLEOTIDE SEQUENCE [LARGE SCALE GENOMIC DNA]</scope>
    <source>
        <strain evidence="7">CGMCC 1.13681</strain>
    </source>
</reference>
<evidence type="ECO:0000256" key="3">
    <source>
        <dbReference type="ARBA" id="ARBA00023163"/>
    </source>
</evidence>
<accession>A0ABW2GC90</accession>
<sequence>MNTDRTPSAGHGASARQSGPRLPAQRTAAPRLDRTSVRAQTLEVLRAALADGRLRVGHVYSAPALAAPLGVSATPVREAMQILAAEGAVQVLPNRGFRIAVPPVPADVAAVRALLVLPAVLAAEPDPPALRPCAAAPGREADRAFHAALLAPAANPELSRVAAELYERSGRPPAAPADRLALVDALSDGDRKLADRLLRGLLGA</sequence>
<keyword evidence="7" id="KW-1185">Reference proteome</keyword>
<name>A0ABW2GC90_9ACTN</name>
<dbReference type="EMBL" id="JBHSZO010000011">
    <property type="protein sequence ID" value="MFC7218440.1"/>
    <property type="molecule type" value="Genomic_DNA"/>
</dbReference>
<dbReference type="InterPro" id="IPR000524">
    <property type="entry name" value="Tscrpt_reg_HTH_GntR"/>
</dbReference>
<comment type="caution">
    <text evidence="6">The sequence shown here is derived from an EMBL/GenBank/DDBJ whole genome shotgun (WGS) entry which is preliminary data.</text>
</comment>
<evidence type="ECO:0000256" key="1">
    <source>
        <dbReference type="ARBA" id="ARBA00023015"/>
    </source>
</evidence>
<feature type="domain" description="HTH gntR-type" evidence="5">
    <location>
        <begin position="35"/>
        <end position="102"/>
    </location>
</feature>
<keyword evidence="2" id="KW-0238">DNA-binding</keyword>
<protein>
    <submittedName>
        <fullName evidence="6">GntR family transcriptional regulator</fullName>
    </submittedName>
</protein>
<dbReference type="InterPro" id="IPR036390">
    <property type="entry name" value="WH_DNA-bd_sf"/>
</dbReference>
<dbReference type="PROSITE" id="PS50949">
    <property type="entry name" value="HTH_GNTR"/>
    <property type="match status" value="1"/>
</dbReference>
<evidence type="ECO:0000313" key="6">
    <source>
        <dbReference type="EMBL" id="MFC7218440.1"/>
    </source>
</evidence>
<dbReference type="Pfam" id="PF00392">
    <property type="entry name" value="GntR"/>
    <property type="match status" value="1"/>
</dbReference>
<dbReference type="SMART" id="SM00345">
    <property type="entry name" value="HTH_GNTR"/>
    <property type="match status" value="1"/>
</dbReference>
<proteinExistence type="predicted"/>
<organism evidence="6 7">
    <name type="scientific">Streptomyces polyrhachis</name>
    <dbReference type="NCBI Taxonomy" id="1282885"/>
    <lineage>
        <taxon>Bacteria</taxon>
        <taxon>Bacillati</taxon>
        <taxon>Actinomycetota</taxon>
        <taxon>Actinomycetes</taxon>
        <taxon>Kitasatosporales</taxon>
        <taxon>Streptomycetaceae</taxon>
        <taxon>Streptomyces</taxon>
    </lineage>
</organism>
<evidence type="ECO:0000256" key="4">
    <source>
        <dbReference type="SAM" id="MobiDB-lite"/>
    </source>
</evidence>
<feature type="region of interest" description="Disordered" evidence="4">
    <location>
        <begin position="1"/>
        <end position="33"/>
    </location>
</feature>
<gene>
    <name evidence="6" type="ORF">ACFQLX_09700</name>
</gene>
<evidence type="ECO:0000256" key="2">
    <source>
        <dbReference type="ARBA" id="ARBA00023125"/>
    </source>
</evidence>
<dbReference type="InterPro" id="IPR036388">
    <property type="entry name" value="WH-like_DNA-bd_sf"/>
</dbReference>
<dbReference type="Proteomes" id="UP001596413">
    <property type="component" value="Unassembled WGS sequence"/>
</dbReference>
<keyword evidence="1" id="KW-0805">Transcription regulation</keyword>
<dbReference type="InterPro" id="IPR008920">
    <property type="entry name" value="TF_FadR/GntR_C"/>
</dbReference>
<evidence type="ECO:0000259" key="5">
    <source>
        <dbReference type="PROSITE" id="PS50949"/>
    </source>
</evidence>
<keyword evidence="3" id="KW-0804">Transcription</keyword>
<evidence type="ECO:0000313" key="7">
    <source>
        <dbReference type="Proteomes" id="UP001596413"/>
    </source>
</evidence>
<dbReference type="Gene3D" id="1.10.10.10">
    <property type="entry name" value="Winged helix-like DNA-binding domain superfamily/Winged helix DNA-binding domain"/>
    <property type="match status" value="1"/>
</dbReference>
<dbReference type="PANTHER" id="PTHR43537:SF45">
    <property type="entry name" value="GNTR FAMILY REGULATORY PROTEIN"/>
    <property type="match status" value="1"/>
</dbReference>
<dbReference type="SUPFAM" id="SSF46785">
    <property type="entry name" value="Winged helix' DNA-binding domain"/>
    <property type="match status" value="1"/>
</dbReference>
<dbReference type="SUPFAM" id="SSF48008">
    <property type="entry name" value="GntR ligand-binding domain-like"/>
    <property type="match status" value="1"/>
</dbReference>
<dbReference type="PANTHER" id="PTHR43537">
    <property type="entry name" value="TRANSCRIPTIONAL REGULATOR, GNTR FAMILY"/>
    <property type="match status" value="1"/>
</dbReference>